<evidence type="ECO:0000256" key="1">
    <source>
        <dbReference type="SAM" id="MobiDB-lite"/>
    </source>
</evidence>
<dbReference type="Proteomes" id="UP001061302">
    <property type="component" value="Chromosome"/>
</dbReference>
<organism evidence="3 4">
    <name type="scientific">Chitiniphilus purpureus</name>
    <dbReference type="NCBI Taxonomy" id="2981137"/>
    <lineage>
        <taxon>Bacteria</taxon>
        <taxon>Pseudomonadati</taxon>
        <taxon>Pseudomonadota</taxon>
        <taxon>Betaproteobacteria</taxon>
        <taxon>Neisseriales</taxon>
        <taxon>Chitinibacteraceae</taxon>
        <taxon>Chitiniphilus</taxon>
    </lineage>
</organism>
<reference evidence="3" key="1">
    <citation type="submission" date="2022-10" db="EMBL/GenBank/DDBJ databases">
        <title>Chitiniphilus purpureus sp. nov., a novel chitin-degrading bacterium isolated from crawfish pond sediment.</title>
        <authorList>
            <person name="Li K."/>
        </authorList>
    </citation>
    <scope>NUCLEOTIDE SEQUENCE</scope>
    <source>
        <strain evidence="3">CD1</strain>
    </source>
</reference>
<feature type="region of interest" description="Disordered" evidence="1">
    <location>
        <begin position="145"/>
        <end position="164"/>
    </location>
</feature>
<dbReference type="RefSeq" id="WP_263124807.1">
    <property type="nucleotide sequence ID" value="NZ_CP106753.1"/>
</dbReference>
<gene>
    <name evidence="3" type="ORF">N8I74_19145</name>
</gene>
<accession>A0ABY6DM01</accession>
<evidence type="ECO:0000313" key="3">
    <source>
        <dbReference type="EMBL" id="UXY15400.1"/>
    </source>
</evidence>
<proteinExistence type="predicted"/>
<sequence length="193" mass="21336">MNKPIRLHPILFAASLVFAAAGAAHAAADEHEAQRRTIQERYDTGKAQCKGLSGNAKDVCQERVKADRDIALAELDALGKNTPDARAEAIRVRAKAEYEVREEQCDDFAGNKKDVCMKEAKAARDKALAEADAGEDIDKANLRAADREQRAQAEAERKQREADYKVAKERCDDLAGDAKRVCLDDAERRLNNK</sequence>
<name>A0ABY6DM01_9NEIS</name>
<dbReference type="EMBL" id="CP106753">
    <property type="protein sequence ID" value="UXY15400.1"/>
    <property type="molecule type" value="Genomic_DNA"/>
</dbReference>
<evidence type="ECO:0000256" key="2">
    <source>
        <dbReference type="SAM" id="SignalP"/>
    </source>
</evidence>
<keyword evidence="2" id="KW-0732">Signal</keyword>
<protein>
    <recommendedName>
        <fullName evidence="5">DUF1090 domain-containing protein</fullName>
    </recommendedName>
</protein>
<evidence type="ECO:0000313" key="4">
    <source>
        <dbReference type="Proteomes" id="UP001061302"/>
    </source>
</evidence>
<feature type="signal peptide" evidence="2">
    <location>
        <begin position="1"/>
        <end position="26"/>
    </location>
</feature>
<keyword evidence="4" id="KW-1185">Reference proteome</keyword>
<evidence type="ECO:0008006" key="5">
    <source>
        <dbReference type="Google" id="ProtNLM"/>
    </source>
</evidence>
<feature type="chain" id="PRO_5045661648" description="DUF1090 domain-containing protein" evidence="2">
    <location>
        <begin position="27"/>
        <end position="193"/>
    </location>
</feature>